<name>A0A7D9IJY2_PARCT</name>
<protein>
    <submittedName>
        <fullName evidence="1">Uncharacterized protein</fullName>
    </submittedName>
</protein>
<gene>
    <name evidence="1" type="ORF">PACLA_8A070973</name>
</gene>
<organism evidence="1 2">
    <name type="scientific">Paramuricea clavata</name>
    <name type="common">Red gorgonian</name>
    <name type="synonym">Violescent sea-whip</name>
    <dbReference type="NCBI Taxonomy" id="317549"/>
    <lineage>
        <taxon>Eukaryota</taxon>
        <taxon>Metazoa</taxon>
        <taxon>Cnidaria</taxon>
        <taxon>Anthozoa</taxon>
        <taxon>Octocorallia</taxon>
        <taxon>Malacalcyonacea</taxon>
        <taxon>Plexauridae</taxon>
        <taxon>Paramuricea</taxon>
    </lineage>
</organism>
<comment type="caution">
    <text evidence="1">The sequence shown here is derived from an EMBL/GenBank/DDBJ whole genome shotgun (WGS) entry which is preliminary data.</text>
</comment>
<keyword evidence="2" id="KW-1185">Reference proteome</keyword>
<dbReference type="OrthoDB" id="10420136at2759"/>
<evidence type="ECO:0000313" key="1">
    <source>
        <dbReference type="EMBL" id="CAB4010522.1"/>
    </source>
</evidence>
<sequence>MAKFKTPEMSWIVQDLNQEWRRFYRQAMCIFEGPLHDKEDGVKVSYVKLWVGDKGLDVFEGFTFAQPADAKKLDIVLKKFEDYCTPHKPLADTLTLEKAIEIGRSHETNLASLKKLTKDEDLICICN</sequence>
<evidence type="ECO:0000313" key="2">
    <source>
        <dbReference type="Proteomes" id="UP001152795"/>
    </source>
</evidence>
<proteinExistence type="predicted"/>
<dbReference type="EMBL" id="CACRXK020006816">
    <property type="protein sequence ID" value="CAB4010522.1"/>
    <property type="molecule type" value="Genomic_DNA"/>
</dbReference>
<accession>A0A7D9IJY2</accession>
<reference evidence="1" key="1">
    <citation type="submission" date="2020-04" db="EMBL/GenBank/DDBJ databases">
        <authorList>
            <person name="Alioto T."/>
            <person name="Alioto T."/>
            <person name="Gomez Garrido J."/>
        </authorList>
    </citation>
    <scope>NUCLEOTIDE SEQUENCE</scope>
    <source>
        <strain evidence="1">A484AB</strain>
    </source>
</reference>
<dbReference type="AlphaFoldDB" id="A0A7D9IJY2"/>
<dbReference type="Proteomes" id="UP001152795">
    <property type="component" value="Unassembled WGS sequence"/>
</dbReference>